<reference evidence="1 2" key="1">
    <citation type="journal article" date="2007" name="Proc. Natl. Acad. Sci. U.S.A.">
        <title>The genome of Syntrophus aciditrophicus: life at the thermodynamic limit of microbial growth.</title>
        <authorList>
            <person name="McInerney M.J."/>
            <person name="Rohlin L."/>
            <person name="Mouttaki H."/>
            <person name="Kim U."/>
            <person name="Krupp R.S."/>
            <person name="Rios-Hernandez L."/>
            <person name="Sieber J."/>
            <person name="Struchtemeyer C.G."/>
            <person name="Bhattacharyya A."/>
            <person name="Campbell J.W."/>
            <person name="Gunsalus R.P."/>
        </authorList>
    </citation>
    <scope>NUCLEOTIDE SEQUENCE [LARGE SCALE GENOMIC DNA]</scope>
    <source>
        <strain evidence="1 2">SB</strain>
    </source>
</reference>
<dbReference type="KEGG" id="sat:SYN_01927"/>
<dbReference type="Pfam" id="PF09411">
    <property type="entry name" value="PagL"/>
    <property type="match status" value="1"/>
</dbReference>
<sequence length="266" mass="28773">MATVGNSMKGIYLLFKQSFPLALIAIFCLYGCAVIPRNPHQSVSMASSDPRANASQDIEGFKPDIETIISTEGGSSGYESFASIFHENDSDRTANLKNAGNGLFSPRQRLVSVTLRATVSRLDLLGDKAPEEFWEYGVSTNVRMPWAWYSPSGWGLGTRLMGSAGALYGAGETALVVSLIPLVFLGSQDGKFTLDMGAGGALLSRHRFGTQDYGGYFQFALTAGVGVPLFERLGAGYRYMHYSDAGINGDHTTGADMHMLELSYRF</sequence>
<dbReference type="Gene3D" id="2.40.160.20">
    <property type="match status" value="1"/>
</dbReference>
<accession>Q2LUC6</accession>
<organism evidence="1 2">
    <name type="scientific">Syntrophus aciditrophicus (strain SB)</name>
    <dbReference type="NCBI Taxonomy" id="56780"/>
    <lineage>
        <taxon>Bacteria</taxon>
        <taxon>Pseudomonadati</taxon>
        <taxon>Thermodesulfobacteriota</taxon>
        <taxon>Syntrophia</taxon>
        <taxon>Syntrophales</taxon>
        <taxon>Syntrophaceae</taxon>
        <taxon>Syntrophus</taxon>
    </lineage>
</organism>
<dbReference type="InParanoid" id="Q2LUC6"/>
<evidence type="ECO:0000313" key="1">
    <source>
        <dbReference type="EMBL" id="ABC77684.1"/>
    </source>
</evidence>
<proteinExistence type="predicted"/>
<dbReference type="AlphaFoldDB" id="Q2LUC6"/>
<name>Q2LUC6_SYNAS</name>
<dbReference type="STRING" id="56780.SYN_01927"/>
<protein>
    <submittedName>
        <fullName evidence="1">Hypothetical membrane protein</fullName>
    </submittedName>
</protein>
<evidence type="ECO:0000313" key="2">
    <source>
        <dbReference type="Proteomes" id="UP000001933"/>
    </source>
</evidence>
<dbReference type="InterPro" id="IPR018550">
    <property type="entry name" value="Lipid-A_deacylase-rel"/>
</dbReference>
<keyword evidence="2" id="KW-1185">Reference proteome</keyword>
<dbReference type="HOGENOM" id="CLU_1045562_0_0_7"/>
<gene>
    <name evidence="1" type="ORF">SYN_01927</name>
</gene>
<dbReference type="Proteomes" id="UP000001933">
    <property type="component" value="Chromosome"/>
</dbReference>
<dbReference type="EMBL" id="CP000252">
    <property type="protein sequence ID" value="ABC77684.1"/>
    <property type="molecule type" value="Genomic_DNA"/>
</dbReference>